<evidence type="ECO:0000259" key="1">
    <source>
        <dbReference type="Pfam" id="PF10728"/>
    </source>
</evidence>
<dbReference type="Gene3D" id="1.10.1040.20">
    <property type="entry name" value="ProC-like, C-terminal domain"/>
    <property type="match status" value="1"/>
</dbReference>
<dbReference type="Pfam" id="PF10728">
    <property type="entry name" value="DUF2520"/>
    <property type="match status" value="1"/>
</dbReference>
<protein>
    <recommendedName>
        <fullName evidence="1">DUF2520 domain-containing protein</fullName>
    </recommendedName>
</protein>
<dbReference type="InterPro" id="IPR037108">
    <property type="entry name" value="TM1727-like_C_sf"/>
</dbReference>
<dbReference type="Proteomes" id="UP000264062">
    <property type="component" value="Unassembled WGS sequence"/>
</dbReference>
<dbReference type="InterPro" id="IPR008927">
    <property type="entry name" value="6-PGluconate_DH-like_C_sf"/>
</dbReference>
<organism evidence="2 3">
    <name type="scientific">candidate division WOR-3 bacterium</name>
    <dbReference type="NCBI Taxonomy" id="2052148"/>
    <lineage>
        <taxon>Bacteria</taxon>
        <taxon>Bacteria division WOR-3</taxon>
    </lineage>
</organism>
<dbReference type="SUPFAM" id="SSF48179">
    <property type="entry name" value="6-phosphogluconate dehydrogenase C-terminal domain-like"/>
    <property type="match status" value="1"/>
</dbReference>
<gene>
    <name evidence="2" type="ORF">DCW38_01645</name>
</gene>
<evidence type="ECO:0000313" key="2">
    <source>
        <dbReference type="EMBL" id="HAV91870.1"/>
    </source>
</evidence>
<proteinExistence type="predicted"/>
<reference evidence="2 3" key="1">
    <citation type="journal article" date="2018" name="Nat. Biotechnol.">
        <title>A standardized bacterial taxonomy based on genome phylogeny substantially revises the tree of life.</title>
        <authorList>
            <person name="Parks D.H."/>
            <person name="Chuvochina M."/>
            <person name="Waite D.W."/>
            <person name="Rinke C."/>
            <person name="Skarshewski A."/>
            <person name="Chaumeil P.A."/>
            <person name="Hugenholtz P."/>
        </authorList>
    </citation>
    <scope>NUCLEOTIDE SEQUENCE [LARGE SCALE GENOMIC DNA]</scope>
    <source>
        <strain evidence="2">UBA9956</strain>
    </source>
</reference>
<evidence type="ECO:0000313" key="3">
    <source>
        <dbReference type="Proteomes" id="UP000264062"/>
    </source>
</evidence>
<dbReference type="InterPro" id="IPR018931">
    <property type="entry name" value="DUF2520"/>
</dbReference>
<feature type="non-terminal residue" evidence="2">
    <location>
        <position position="1"/>
    </location>
</feature>
<name>A0A350H8K4_UNCW3</name>
<comment type="caution">
    <text evidence="2">The sequence shown here is derived from an EMBL/GenBank/DDBJ whole genome shotgun (WGS) entry which is preliminary data.</text>
</comment>
<dbReference type="AlphaFoldDB" id="A0A350H8K4"/>
<feature type="domain" description="DUF2520" evidence="1">
    <location>
        <begin position="5"/>
        <end position="64"/>
    </location>
</feature>
<sequence>KALKRDDIGYEIFMPMIEGIVEKTKNEKPENILTGPSSRNDIKSVKKIEKGLKNRDLANLLRILDAQTRRALKDE</sequence>
<accession>A0A350H8K4</accession>
<dbReference type="EMBL" id="DMZY01000051">
    <property type="protein sequence ID" value="HAV91870.1"/>
    <property type="molecule type" value="Genomic_DNA"/>
</dbReference>